<dbReference type="Proteomes" id="UP000824998">
    <property type="component" value="Unassembled WGS sequence"/>
</dbReference>
<feature type="domain" description="Dienelactone hydrolase" evidence="1">
    <location>
        <begin position="36"/>
        <end position="245"/>
    </location>
</feature>
<dbReference type="Gene3D" id="3.40.50.1820">
    <property type="entry name" value="alpha/beta hydrolase"/>
    <property type="match status" value="1"/>
</dbReference>
<gene>
    <name evidence="2" type="ORF">BJ875DRAFT_523129</name>
</gene>
<evidence type="ECO:0000259" key="1">
    <source>
        <dbReference type="Pfam" id="PF01738"/>
    </source>
</evidence>
<comment type="caution">
    <text evidence="2">The sequence shown here is derived from an EMBL/GenBank/DDBJ whole genome shotgun (WGS) entry which is preliminary data.</text>
</comment>
<dbReference type="OrthoDB" id="17560at2759"/>
<dbReference type="AlphaFoldDB" id="A0A9P7Y9G6"/>
<dbReference type="Pfam" id="PF01738">
    <property type="entry name" value="DLH"/>
    <property type="match status" value="1"/>
</dbReference>
<evidence type="ECO:0000313" key="3">
    <source>
        <dbReference type="Proteomes" id="UP000824998"/>
    </source>
</evidence>
<organism evidence="2 3">
    <name type="scientific">Amylocarpus encephaloides</name>
    <dbReference type="NCBI Taxonomy" id="45428"/>
    <lineage>
        <taxon>Eukaryota</taxon>
        <taxon>Fungi</taxon>
        <taxon>Dikarya</taxon>
        <taxon>Ascomycota</taxon>
        <taxon>Pezizomycotina</taxon>
        <taxon>Leotiomycetes</taxon>
        <taxon>Helotiales</taxon>
        <taxon>Helotiales incertae sedis</taxon>
        <taxon>Amylocarpus</taxon>
    </lineage>
</organism>
<dbReference type="PANTHER" id="PTHR17630:SF55">
    <property type="entry name" value="DIENELACTONE HYDROLASE FAMILY PROTEIN (AFU_ORTHOLOGUE AFUA_1G01900)"/>
    <property type="match status" value="1"/>
</dbReference>
<sequence length="248" mass="27385">MSISPCCVKGFTWAGTPTGKVSKLANITTYITGDNPSISILLIHDLFGFTHPNTRLLADHYAREIGATVYVPDFFGSEILPFDKILSGDWSSLDLPGFLARNSREIREPEIFACAKALRGQFKKVGAVGFCYGGWAVLRLAAKEHDGAPLVEAITCGHPSLMVKKDFDEVAVPAQILAPEFDPVYTAELKTHTFETLQKLAVPFDYQHFPGVEHACFMRGDEKKKGELDAMVRGKNAAVSWMKQFLQD</sequence>
<proteinExistence type="predicted"/>
<dbReference type="InterPro" id="IPR002925">
    <property type="entry name" value="Dienelactn_hydro"/>
</dbReference>
<accession>A0A9P7Y9G6</accession>
<protein>
    <submittedName>
        <fullName evidence="2">Dienelactone hydrolase family protein</fullName>
    </submittedName>
</protein>
<dbReference type="InterPro" id="IPR029058">
    <property type="entry name" value="AB_hydrolase_fold"/>
</dbReference>
<keyword evidence="2" id="KW-0378">Hydrolase</keyword>
<evidence type="ECO:0000313" key="2">
    <source>
        <dbReference type="EMBL" id="KAG9229506.1"/>
    </source>
</evidence>
<dbReference type="PANTHER" id="PTHR17630">
    <property type="entry name" value="DIENELACTONE HYDROLASE"/>
    <property type="match status" value="1"/>
</dbReference>
<name>A0A9P7Y9G6_9HELO</name>
<keyword evidence="3" id="KW-1185">Reference proteome</keyword>
<dbReference type="EMBL" id="MU251760">
    <property type="protein sequence ID" value="KAG9229506.1"/>
    <property type="molecule type" value="Genomic_DNA"/>
</dbReference>
<dbReference type="GO" id="GO:0016787">
    <property type="term" value="F:hydrolase activity"/>
    <property type="evidence" value="ECO:0007669"/>
    <property type="project" value="UniProtKB-KW"/>
</dbReference>
<dbReference type="SUPFAM" id="SSF53474">
    <property type="entry name" value="alpha/beta-Hydrolases"/>
    <property type="match status" value="1"/>
</dbReference>
<reference evidence="2" key="1">
    <citation type="journal article" date="2021" name="IMA Fungus">
        <title>Genomic characterization of three marine fungi, including Emericellopsis atlantica sp. nov. with signatures of a generalist lifestyle and marine biomass degradation.</title>
        <authorList>
            <person name="Hagestad O.C."/>
            <person name="Hou L."/>
            <person name="Andersen J.H."/>
            <person name="Hansen E.H."/>
            <person name="Altermark B."/>
            <person name="Li C."/>
            <person name="Kuhnert E."/>
            <person name="Cox R.J."/>
            <person name="Crous P.W."/>
            <person name="Spatafora J.W."/>
            <person name="Lail K."/>
            <person name="Amirebrahimi M."/>
            <person name="Lipzen A."/>
            <person name="Pangilinan J."/>
            <person name="Andreopoulos W."/>
            <person name="Hayes R.D."/>
            <person name="Ng V."/>
            <person name="Grigoriev I.V."/>
            <person name="Jackson S.A."/>
            <person name="Sutton T.D.S."/>
            <person name="Dobson A.D.W."/>
            <person name="Rama T."/>
        </authorList>
    </citation>
    <scope>NUCLEOTIDE SEQUENCE</scope>
    <source>
        <strain evidence="2">TRa018bII</strain>
    </source>
</reference>